<feature type="domain" description="Acyl-CoA dehydrogenase/oxidase C-terminal" evidence="7">
    <location>
        <begin position="242"/>
        <end position="358"/>
    </location>
</feature>
<dbReference type="PIRSF" id="PIRSF016578">
    <property type="entry name" value="HsaA"/>
    <property type="match status" value="1"/>
</dbReference>
<comment type="cofactor">
    <cofactor evidence="1 6">
        <name>FAD</name>
        <dbReference type="ChEBI" id="CHEBI:57692"/>
    </cofactor>
</comment>
<feature type="domain" description="Acyl-CoA dehydrogenase/oxidase N-terminal" evidence="9">
    <location>
        <begin position="26"/>
        <end position="96"/>
    </location>
</feature>
<evidence type="ECO:0000256" key="6">
    <source>
        <dbReference type="RuleBase" id="RU362125"/>
    </source>
</evidence>
<name>A0A073JSF5_9BACI</name>
<feature type="domain" description="Acyl-CoA oxidase/dehydrogenase middle" evidence="8">
    <location>
        <begin position="125"/>
        <end position="217"/>
    </location>
</feature>
<dbReference type="InterPro" id="IPR009100">
    <property type="entry name" value="AcylCoA_DH/oxidase_NM_dom_sf"/>
</dbReference>
<dbReference type="InterPro" id="IPR037069">
    <property type="entry name" value="AcylCoA_DH/ox_N_sf"/>
</dbReference>
<evidence type="ECO:0000259" key="9">
    <source>
        <dbReference type="Pfam" id="PF02771"/>
    </source>
</evidence>
<gene>
    <name evidence="10" type="ORF">BAMA_08170</name>
</gene>
<dbReference type="CDD" id="cd00567">
    <property type="entry name" value="ACAD"/>
    <property type="match status" value="1"/>
</dbReference>
<dbReference type="Proteomes" id="UP000027822">
    <property type="component" value="Unassembled WGS sequence"/>
</dbReference>
<keyword evidence="3 6" id="KW-0285">Flavoprotein</keyword>
<dbReference type="InterPro" id="IPR009075">
    <property type="entry name" value="AcylCo_DH/oxidase_C"/>
</dbReference>
<dbReference type="Gene3D" id="1.10.540.10">
    <property type="entry name" value="Acyl-CoA dehydrogenase/oxidase, N-terminal domain"/>
    <property type="match status" value="1"/>
</dbReference>
<comment type="caution">
    <text evidence="10">The sequence shown here is derived from an EMBL/GenBank/DDBJ whole genome shotgun (WGS) entry which is preliminary data.</text>
</comment>
<dbReference type="FunFam" id="2.40.110.10:FF:000020">
    <property type="entry name" value="Putative acyl-CoA dehydrogenase YdbM"/>
    <property type="match status" value="1"/>
</dbReference>
<evidence type="ECO:0000313" key="10">
    <source>
        <dbReference type="EMBL" id="KEK17994.1"/>
    </source>
</evidence>
<evidence type="ECO:0000259" key="8">
    <source>
        <dbReference type="Pfam" id="PF02770"/>
    </source>
</evidence>
<protein>
    <submittedName>
        <fullName evidence="10">Acyl-CoA dehydrogenase</fullName>
    </submittedName>
</protein>
<dbReference type="InterPro" id="IPR006091">
    <property type="entry name" value="Acyl-CoA_Oxase/DH_mid-dom"/>
</dbReference>
<comment type="similarity">
    <text evidence="2 6">Belongs to the acyl-CoA dehydrogenase family.</text>
</comment>
<evidence type="ECO:0000256" key="2">
    <source>
        <dbReference type="ARBA" id="ARBA00009347"/>
    </source>
</evidence>
<dbReference type="RefSeq" id="WP_034642179.1">
    <property type="nucleotide sequence ID" value="NZ_CBCSJC010000016.1"/>
</dbReference>
<evidence type="ECO:0000313" key="11">
    <source>
        <dbReference type="Proteomes" id="UP000027822"/>
    </source>
</evidence>
<evidence type="ECO:0000256" key="5">
    <source>
        <dbReference type="ARBA" id="ARBA00023002"/>
    </source>
</evidence>
<evidence type="ECO:0000256" key="1">
    <source>
        <dbReference type="ARBA" id="ARBA00001974"/>
    </source>
</evidence>
<dbReference type="eggNOG" id="COG1960">
    <property type="taxonomic scope" value="Bacteria"/>
</dbReference>
<dbReference type="Pfam" id="PF02770">
    <property type="entry name" value="Acyl-CoA_dh_M"/>
    <property type="match status" value="1"/>
</dbReference>
<dbReference type="SUPFAM" id="SSF47203">
    <property type="entry name" value="Acyl-CoA dehydrogenase C-terminal domain-like"/>
    <property type="match status" value="1"/>
</dbReference>
<dbReference type="GO" id="GO:0003995">
    <property type="term" value="F:acyl-CoA dehydrogenase activity"/>
    <property type="evidence" value="ECO:0007669"/>
    <property type="project" value="TreeGrafter"/>
</dbReference>
<keyword evidence="4 6" id="KW-0274">FAD</keyword>
<accession>A0A073JSF5</accession>
<dbReference type="InterPro" id="IPR013786">
    <property type="entry name" value="AcylCoA_DH/ox_N"/>
</dbReference>
<dbReference type="GO" id="GO:0050660">
    <property type="term" value="F:flavin adenine dinucleotide binding"/>
    <property type="evidence" value="ECO:0007669"/>
    <property type="project" value="InterPro"/>
</dbReference>
<reference evidence="10 11" key="1">
    <citation type="submission" date="2014-06" db="EMBL/GenBank/DDBJ databases">
        <title>Draft genome sequence of Bacillus manliponensis JCM 15802 (MCCC 1A00708).</title>
        <authorList>
            <person name="Lai Q."/>
            <person name="Liu Y."/>
            <person name="Shao Z."/>
        </authorList>
    </citation>
    <scope>NUCLEOTIDE SEQUENCE [LARGE SCALE GENOMIC DNA]</scope>
    <source>
        <strain evidence="10 11">JCM 15802</strain>
    </source>
</reference>
<dbReference type="Pfam" id="PF02771">
    <property type="entry name" value="Acyl-CoA_dh_N"/>
    <property type="match status" value="1"/>
</dbReference>
<evidence type="ECO:0000256" key="4">
    <source>
        <dbReference type="ARBA" id="ARBA00022827"/>
    </source>
</evidence>
<keyword evidence="11" id="KW-1185">Reference proteome</keyword>
<dbReference type="Gene3D" id="1.20.140.10">
    <property type="entry name" value="Butyryl-CoA Dehydrogenase, subunit A, domain 3"/>
    <property type="match status" value="1"/>
</dbReference>
<keyword evidence="5 6" id="KW-0560">Oxidoreductase</keyword>
<evidence type="ECO:0000256" key="3">
    <source>
        <dbReference type="ARBA" id="ARBA00022630"/>
    </source>
</evidence>
<dbReference type="AlphaFoldDB" id="A0A073JSF5"/>
<dbReference type="InterPro" id="IPR046373">
    <property type="entry name" value="Acyl-CoA_Oxase/DH_mid-dom_sf"/>
</dbReference>
<dbReference type="STRING" id="574376.BAMA_08170"/>
<dbReference type="InterPro" id="IPR036250">
    <property type="entry name" value="AcylCo_DH-like_C"/>
</dbReference>
<sequence length="379" mass="42438">MTLSFVETEKQSLIIEKINNLVPMFAEREHTLSELGSFPFENIKDLKNIGYTKLTVPKDFGGEGVSLYDFVLFQEKIATGDGATALSIGWHVGIVKEIAENRSWHPHMLSWFFEEVKKGALFNRAATEPKTGSPTRGGRPETIAMKKGAKWVINGRKTFTTMAPVLDYFIVSASMVGEEEIGEFIIPRHEQGVCIEETWDSVAMRGTASHDLVLKDVEIPEKYFTDVKNTKAKGTGWLLHIPACYLGIAQAARNYAIEFAKTYQPNSLQHPISTLPHIKRLVGELELELMQARTFLYQVAKKYDALEEKETLQVELAAAKYIATNAAIHIVDKAMRIVGSKSLSEKNPLHRYYLNVRAGLHNPPMDDATLSLIANEALK</sequence>
<dbReference type="PANTHER" id="PTHR43884">
    <property type="entry name" value="ACYL-COA DEHYDROGENASE"/>
    <property type="match status" value="1"/>
</dbReference>
<dbReference type="OrthoDB" id="9785203at2"/>
<evidence type="ECO:0000259" key="7">
    <source>
        <dbReference type="Pfam" id="PF00441"/>
    </source>
</evidence>
<organism evidence="10 11">
    <name type="scientific">Bacillus manliponensis</name>
    <dbReference type="NCBI Taxonomy" id="574376"/>
    <lineage>
        <taxon>Bacteria</taxon>
        <taxon>Bacillati</taxon>
        <taxon>Bacillota</taxon>
        <taxon>Bacilli</taxon>
        <taxon>Bacillales</taxon>
        <taxon>Bacillaceae</taxon>
        <taxon>Bacillus</taxon>
        <taxon>Bacillus cereus group</taxon>
    </lineage>
</organism>
<dbReference type="EMBL" id="JOTN01000019">
    <property type="protein sequence ID" value="KEK17994.1"/>
    <property type="molecule type" value="Genomic_DNA"/>
</dbReference>
<dbReference type="Pfam" id="PF00441">
    <property type="entry name" value="Acyl-CoA_dh_1"/>
    <property type="match status" value="1"/>
</dbReference>
<proteinExistence type="inferred from homology"/>
<dbReference type="Gene3D" id="2.40.110.10">
    <property type="entry name" value="Butyryl-CoA Dehydrogenase, subunit A, domain 2"/>
    <property type="match status" value="1"/>
</dbReference>
<dbReference type="SUPFAM" id="SSF56645">
    <property type="entry name" value="Acyl-CoA dehydrogenase NM domain-like"/>
    <property type="match status" value="1"/>
</dbReference>
<dbReference type="PANTHER" id="PTHR43884:SF25">
    <property type="entry name" value="ACYL-COA DEHYDROGENASE YDBM-RELATED"/>
    <property type="match status" value="1"/>
</dbReference>